<proteinExistence type="predicted"/>
<evidence type="ECO:0000256" key="1">
    <source>
        <dbReference type="ARBA" id="ARBA00023125"/>
    </source>
</evidence>
<feature type="domain" description="HTH CENPB-type" evidence="2">
    <location>
        <begin position="1"/>
        <end position="49"/>
    </location>
</feature>
<dbReference type="Pfam" id="PF03221">
    <property type="entry name" value="HTH_Tnp_Tc5"/>
    <property type="match status" value="1"/>
</dbReference>
<dbReference type="OrthoDB" id="2433378at2759"/>
<organism evidence="3 4">
    <name type="scientific">Rhizophagus irregularis</name>
    <dbReference type="NCBI Taxonomy" id="588596"/>
    <lineage>
        <taxon>Eukaryota</taxon>
        <taxon>Fungi</taxon>
        <taxon>Fungi incertae sedis</taxon>
        <taxon>Mucoromycota</taxon>
        <taxon>Glomeromycotina</taxon>
        <taxon>Glomeromycetes</taxon>
        <taxon>Glomerales</taxon>
        <taxon>Glomeraceae</taxon>
        <taxon>Rhizophagus</taxon>
    </lineage>
</organism>
<evidence type="ECO:0000313" key="3">
    <source>
        <dbReference type="EMBL" id="CAB5375323.1"/>
    </source>
</evidence>
<keyword evidence="1" id="KW-0238">DNA-binding</keyword>
<dbReference type="EMBL" id="CAGKOT010000034">
    <property type="protein sequence ID" value="CAB5375323.1"/>
    <property type="molecule type" value="Genomic_DNA"/>
</dbReference>
<sequence length="79" mass="8905">MHRTILSDVLLVEKAKQLADELNVPEGILQFSSGWLQKFKDRNNIRQIKLQGEADSADENAVAKALPLLQNKCAEYPLE</sequence>
<reference evidence="3" key="1">
    <citation type="submission" date="2020-05" db="EMBL/GenBank/DDBJ databases">
        <authorList>
            <person name="Rincon C."/>
            <person name="Sanders R I."/>
            <person name="Robbins C."/>
            <person name="Chaturvedi A."/>
        </authorList>
    </citation>
    <scope>NUCLEOTIDE SEQUENCE</scope>
    <source>
        <strain evidence="3">CHB12</strain>
    </source>
</reference>
<evidence type="ECO:0000313" key="4">
    <source>
        <dbReference type="Proteomes" id="UP000684084"/>
    </source>
</evidence>
<dbReference type="InterPro" id="IPR006600">
    <property type="entry name" value="HTH_CenpB_DNA-bd_dom"/>
</dbReference>
<name>A0A915ZG09_9GLOM</name>
<dbReference type="Proteomes" id="UP000684084">
    <property type="component" value="Unassembled WGS sequence"/>
</dbReference>
<dbReference type="GO" id="GO:0003677">
    <property type="term" value="F:DNA binding"/>
    <property type="evidence" value="ECO:0007669"/>
    <property type="project" value="UniProtKB-KW"/>
</dbReference>
<accession>A0A915ZG09</accession>
<gene>
    <name evidence="3" type="ORF">CHRIB12_LOCUS14829</name>
</gene>
<comment type="caution">
    <text evidence="3">The sequence shown here is derived from an EMBL/GenBank/DDBJ whole genome shotgun (WGS) entry which is preliminary data.</text>
</comment>
<evidence type="ECO:0000259" key="2">
    <source>
        <dbReference type="PROSITE" id="PS51253"/>
    </source>
</evidence>
<dbReference type="PROSITE" id="PS51253">
    <property type="entry name" value="HTH_CENPB"/>
    <property type="match status" value="1"/>
</dbReference>
<dbReference type="AlphaFoldDB" id="A0A915ZG09"/>
<protein>
    <recommendedName>
        <fullName evidence="2">HTH CENPB-type domain-containing protein</fullName>
    </recommendedName>
</protein>